<evidence type="ECO:0000256" key="3">
    <source>
        <dbReference type="ARBA" id="ARBA00022840"/>
    </source>
</evidence>
<proteinExistence type="inferred from homology"/>
<dbReference type="PANTHER" id="PTHR30258">
    <property type="entry name" value="TYPE II SECRETION SYSTEM PROTEIN GSPE-RELATED"/>
    <property type="match status" value="1"/>
</dbReference>
<dbReference type="InterPro" id="IPR001482">
    <property type="entry name" value="T2SS/T4SS_dom"/>
</dbReference>
<dbReference type="FunFam" id="3.30.300.160:FF:000002">
    <property type="entry name" value="Type II secretion system protein E"/>
    <property type="match status" value="1"/>
</dbReference>
<dbReference type="Gene3D" id="3.30.450.90">
    <property type="match status" value="1"/>
</dbReference>
<evidence type="ECO:0000256" key="1">
    <source>
        <dbReference type="ARBA" id="ARBA00006611"/>
    </source>
</evidence>
<dbReference type="InterPro" id="IPR037257">
    <property type="entry name" value="T2SS_E_N_sf"/>
</dbReference>
<dbReference type="SMART" id="SM00382">
    <property type="entry name" value="AAA"/>
    <property type="match status" value="1"/>
</dbReference>
<evidence type="ECO:0000259" key="4">
    <source>
        <dbReference type="PROSITE" id="PS00662"/>
    </source>
</evidence>
<dbReference type="STRING" id="337097.BHF71_03305"/>
<dbReference type="GO" id="GO:0005886">
    <property type="term" value="C:plasma membrane"/>
    <property type="evidence" value="ECO:0007669"/>
    <property type="project" value="TreeGrafter"/>
</dbReference>
<keyword evidence="6" id="KW-1185">Reference proteome</keyword>
<dbReference type="CDD" id="cd01129">
    <property type="entry name" value="PulE-GspE-like"/>
    <property type="match status" value="1"/>
</dbReference>
<sequence length="553" mass="62860">MKMVKKRIGDILVETGLITKKQLEDALETQKQTKKRLGDILISKGIISEQQLIEVLEFQLGIPHVNLYKYKIDRSIVQIIPEQLALRYQVIPIKKNGNKLTVAMADPLDYYAIDDLRMTTGFQIEPVITSKDELAKIIDRYYGIQQTVNEIMEHLPKEDEIDEQIQSEDAPVSRMVNQILQNAVQQRSSDIHFDPQENELRVRFRIDGILRTEQILSKHLQGIITARLKIMSKLNIAEKRLPQDGRFQLEINHRPIDVRVSTLPTVHGEKVVLRILDLSQAIKKIEHLGFTETNANLYRQMFHKAFGLILVTGPTGSGKTSTLYSALNELNKDDVNIITIEDPVEYQLQGINQIQVNEKIELTFARGLRSVLRQDPDVIMVGEIRDHETASMAVRAALTGHLVLSTLHTNDAVSSITRLIDMGIEPFLVSSSLTGVVAQRLVRRVCTDCAVEYVPSVEEEVLLERYNVDNKRLVKGKGCPKCNMTGYRGRVAIHELLLLDDQIKKMVVEKQPDSEYRKYLQQNGFVTLLEDGLIKVKQGITSIAEVMRVTMND</sequence>
<organism evidence="5 6">
    <name type="scientific">Vulcanibacillus modesticaldus</name>
    <dbReference type="NCBI Taxonomy" id="337097"/>
    <lineage>
        <taxon>Bacteria</taxon>
        <taxon>Bacillati</taxon>
        <taxon>Bacillota</taxon>
        <taxon>Bacilli</taxon>
        <taxon>Bacillales</taxon>
        <taxon>Bacillaceae</taxon>
        <taxon>Vulcanibacillus</taxon>
    </lineage>
</organism>
<dbReference type="PROSITE" id="PS00662">
    <property type="entry name" value="T2SP_E"/>
    <property type="match status" value="1"/>
</dbReference>
<comment type="caution">
    <text evidence="5">The sequence shown here is derived from an EMBL/GenBank/DDBJ whole genome shotgun (WGS) entry which is preliminary data.</text>
</comment>
<dbReference type="InterPro" id="IPR003593">
    <property type="entry name" value="AAA+_ATPase"/>
</dbReference>
<dbReference type="GO" id="GO:0016887">
    <property type="term" value="F:ATP hydrolysis activity"/>
    <property type="evidence" value="ECO:0007669"/>
    <property type="project" value="TreeGrafter"/>
</dbReference>
<keyword evidence="2" id="KW-0547">Nucleotide-binding</keyword>
<protein>
    <submittedName>
        <fullName evidence="5">Type II secretion system protein GspE</fullName>
    </submittedName>
</protein>
<dbReference type="SUPFAM" id="SSF160246">
    <property type="entry name" value="EspE N-terminal domain-like"/>
    <property type="match status" value="1"/>
</dbReference>
<dbReference type="FunFam" id="3.30.450.90:FF:000001">
    <property type="entry name" value="Type II secretion system ATPase GspE"/>
    <property type="match status" value="1"/>
</dbReference>
<dbReference type="Gene3D" id="3.30.300.160">
    <property type="entry name" value="Type II secretion system, protein E, N-terminal domain"/>
    <property type="match status" value="1"/>
</dbReference>
<dbReference type="FunFam" id="3.40.50.300:FF:000398">
    <property type="entry name" value="Type IV pilus assembly ATPase PilB"/>
    <property type="match status" value="1"/>
</dbReference>
<gene>
    <name evidence="5" type="ORF">BHF71_03305</name>
</gene>
<dbReference type="InterPro" id="IPR007831">
    <property type="entry name" value="T2SS_GspE_N"/>
</dbReference>
<evidence type="ECO:0000313" key="5">
    <source>
        <dbReference type="EMBL" id="OEF98111.1"/>
    </source>
</evidence>
<accession>A0A1D2YSZ7</accession>
<dbReference type="Pfam" id="PF00437">
    <property type="entry name" value="T2SSE"/>
    <property type="match status" value="1"/>
</dbReference>
<dbReference type="Gene3D" id="3.40.50.300">
    <property type="entry name" value="P-loop containing nucleotide triphosphate hydrolases"/>
    <property type="match status" value="1"/>
</dbReference>
<comment type="similarity">
    <text evidence="1">Belongs to the GSP E family.</text>
</comment>
<name>A0A1D2YSZ7_9BACI</name>
<dbReference type="PANTHER" id="PTHR30258:SF1">
    <property type="entry name" value="PROTEIN TRANSPORT PROTEIN HOFB HOMOLOG"/>
    <property type="match status" value="1"/>
</dbReference>
<dbReference type="OrthoDB" id="9808272at2"/>
<dbReference type="InterPro" id="IPR027417">
    <property type="entry name" value="P-loop_NTPase"/>
</dbReference>
<evidence type="ECO:0000256" key="2">
    <source>
        <dbReference type="ARBA" id="ARBA00022741"/>
    </source>
</evidence>
<dbReference type="Proteomes" id="UP000243739">
    <property type="component" value="Unassembled WGS sequence"/>
</dbReference>
<reference evidence="5 6" key="1">
    <citation type="submission" date="2016-09" db="EMBL/GenBank/DDBJ databases">
        <title>Draft genome sequence for the type strain of Vulcanibacillus modesticaldus BR, a strictly anaerobic, moderately thermophilic, and nitrate-reducing bacterium from deep sea-hydrothermal vents of the Mid-Atlantic Ridge.</title>
        <authorList>
            <person name="Abin C.A."/>
            <person name="Hollibaugh J.T."/>
        </authorList>
    </citation>
    <scope>NUCLEOTIDE SEQUENCE [LARGE SCALE GENOMIC DNA]</scope>
    <source>
        <strain evidence="5 6">BR</strain>
    </source>
</reference>
<dbReference type="AlphaFoldDB" id="A0A1D2YSZ7"/>
<dbReference type="Pfam" id="PF05157">
    <property type="entry name" value="MshEN"/>
    <property type="match status" value="1"/>
</dbReference>
<feature type="domain" description="Bacterial type II secretion system protein E" evidence="4">
    <location>
        <begin position="372"/>
        <end position="386"/>
    </location>
</feature>
<keyword evidence="3" id="KW-0067">ATP-binding</keyword>
<dbReference type="EMBL" id="MIJF01000056">
    <property type="protein sequence ID" value="OEF98111.1"/>
    <property type="molecule type" value="Genomic_DNA"/>
</dbReference>
<dbReference type="SUPFAM" id="SSF52540">
    <property type="entry name" value="P-loop containing nucleoside triphosphate hydrolases"/>
    <property type="match status" value="1"/>
</dbReference>
<evidence type="ECO:0000313" key="6">
    <source>
        <dbReference type="Proteomes" id="UP000243739"/>
    </source>
</evidence>
<dbReference type="GO" id="GO:0005524">
    <property type="term" value="F:ATP binding"/>
    <property type="evidence" value="ECO:0007669"/>
    <property type="project" value="UniProtKB-KW"/>
</dbReference>